<organism evidence="4 5">
    <name type="scientific">Rhodococcus gannanensis</name>
    <dbReference type="NCBI Taxonomy" id="1960308"/>
    <lineage>
        <taxon>Bacteria</taxon>
        <taxon>Bacillati</taxon>
        <taxon>Actinomycetota</taxon>
        <taxon>Actinomycetes</taxon>
        <taxon>Mycobacteriales</taxon>
        <taxon>Nocardiaceae</taxon>
        <taxon>Rhodococcus</taxon>
    </lineage>
</organism>
<comment type="caution">
    <text evidence="4">The sequence shown here is derived from an EMBL/GenBank/DDBJ whole genome shotgun (WGS) entry which is preliminary data.</text>
</comment>
<feature type="domain" description="Mce/MlaD" evidence="3">
    <location>
        <begin position="53"/>
        <end position="126"/>
    </location>
</feature>
<keyword evidence="2" id="KW-0472">Membrane</keyword>
<feature type="transmembrane region" description="Helical" evidence="2">
    <location>
        <begin position="28"/>
        <end position="46"/>
    </location>
</feature>
<keyword evidence="2" id="KW-0812">Transmembrane</keyword>
<reference evidence="5" key="1">
    <citation type="journal article" date="2019" name="Int. J. Syst. Evol. Microbiol.">
        <title>The Global Catalogue of Microorganisms (GCM) 10K type strain sequencing project: providing services to taxonomists for standard genome sequencing and annotation.</title>
        <authorList>
            <consortium name="The Broad Institute Genomics Platform"/>
            <consortium name="The Broad Institute Genome Sequencing Center for Infectious Disease"/>
            <person name="Wu L."/>
            <person name="Ma J."/>
        </authorList>
    </citation>
    <scope>NUCLEOTIDE SEQUENCE [LARGE SCALE GENOMIC DNA]</scope>
    <source>
        <strain evidence="5">DT72</strain>
    </source>
</reference>
<dbReference type="InterPro" id="IPR052336">
    <property type="entry name" value="MlaD_Phospholipid_Transporter"/>
</dbReference>
<evidence type="ECO:0000256" key="2">
    <source>
        <dbReference type="SAM" id="Phobius"/>
    </source>
</evidence>
<gene>
    <name evidence="4" type="ORF">ACFSJG_20500</name>
</gene>
<accession>A0ABW4P9I6</accession>
<dbReference type="PANTHER" id="PTHR33371">
    <property type="entry name" value="INTERMEMBRANE PHOSPHOLIPID TRANSPORT SYSTEM BINDING PROTEIN MLAD-RELATED"/>
    <property type="match status" value="1"/>
</dbReference>
<feature type="region of interest" description="Disordered" evidence="1">
    <location>
        <begin position="367"/>
        <end position="421"/>
    </location>
</feature>
<dbReference type="RefSeq" id="WP_378487079.1">
    <property type="nucleotide sequence ID" value="NZ_JBHUFB010000019.1"/>
</dbReference>
<evidence type="ECO:0000313" key="4">
    <source>
        <dbReference type="EMBL" id="MFD1814604.1"/>
    </source>
</evidence>
<dbReference type="PANTHER" id="PTHR33371:SF16">
    <property type="entry name" value="MCE-FAMILY PROTEIN MCE3F"/>
    <property type="match status" value="1"/>
</dbReference>
<dbReference type="Proteomes" id="UP001597286">
    <property type="component" value="Unassembled WGS sequence"/>
</dbReference>
<evidence type="ECO:0000256" key="1">
    <source>
        <dbReference type="SAM" id="MobiDB-lite"/>
    </source>
</evidence>
<dbReference type="EMBL" id="JBHUFB010000019">
    <property type="protein sequence ID" value="MFD1814604.1"/>
    <property type="molecule type" value="Genomic_DNA"/>
</dbReference>
<name>A0ABW4P9I6_9NOCA</name>
<protein>
    <submittedName>
        <fullName evidence="4">MlaD family protein</fullName>
    </submittedName>
</protein>
<keyword evidence="5" id="KW-1185">Reference proteome</keyword>
<evidence type="ECO:0000313" key="5">
    <source>
        <dbReference type="Proteomes" id="UP001597286"/>
    </source>
</evidence>
<dbReference type="Pfam" id="PF02470">
    <property type="entry name" value="MlaD"/>
    <property type="match status" value="1"/>
</dbReference>
<keyword evidence="2" id="KW-1133">Transmembrane helix</keyword>
<evidence type="ECO:0000259" key="3">
    <source>
        <dbReference type="Pfam" id="PF02470"/>
    </source>
</evidence>
<proteinExistence type="predicted"/>
<dbReference type="InterPro" id="IPR003399">
    <property type="entry name" value="Mce/MlaD"/>
</dbReference>
<sequence length="421" mass="44234">MGNAAAGAVVSSVRFVHARRLAASAWGLALILVLGLGYLTLGVFGVRPTESTMTVRVHLADSGGLLPNQNVTLRGVPIGRVNSLELADDGVVAVATIDDSTQIPVGGEVRVAGLSLAGEQYLDFRPTTDEAPYLTDGAEVAMEDTATPVPLSQMMGNLDGMLAQIDPADVEAIVDELGMSPAGPEKLADIIDGGTFLLNTLDAVLPQTVDLLNTSKVALGTLGDGSRMQESAANLRQVLGGIEAKDSGLRTLLDRTPGALQTIDAVIADNSPTMVKLLGNLATVAQLTTVRVPALQEFFFPKYRDGSTLEALSEVFRDGGVWAAVNFYPRVSCDYDVPRLPPWQADFPEPYLNVDCQNPDQSLLVRGARNAPRPDDGFAGPDPNADRLQKASPSPVGPYSIPLPYAGPDLATVPLPGTTGE</sequence>